<evidence type="ECO:0000313" key="2">
    <source>
        <dbReference type="Proteomes" id="UP000447434"/>
    </source>
</evidence>
<accession>A0A6A4NQG9</accession>
<dbReference type="OrthoDB" id="5600002at2759"/>
<proteinExistence type="predicted"/>
<organism evidence="1 2">
    <name type="scientific">Lupinus albus</name>
    <name type="common">White lupine</name>
    <name type="synonym">Lupinus termis</name>
    <dbReference type="NCBI Taxonomy" id="3870"/>
    <lineage>
        <taxon>Eukaryota</taxon>
        <taxon>Viridiplantae</taxon>
        <taxon>Streptophyta</taxon>
        <taxon>Embryophyta</taxon>
        <taxon>Tracheophyta</taxon>
        <taxon>Spermatophyta</taxon>
        <taxon>Magnoliopsida</taxon>
        <taxon>eudicotyledons</taxon>
        <taxon>Gunneridae</taxon>
        <taxon>Pentapetalae</taxon>
        <taxon>rosids</taxon>
        <taxon>fabids</taxon>
        <taxon>Fabales</taxon>
        <taxon>Fabaceae</taxon>
        <taxon>Papilionoideae</taxon>
        <taxon>50 kb inversion clade</taxon>
        <taxon>genistoids sensu lato</taxon>
        <taxon>core genistoids</taxon>
        <taxon>Genisteae</taxon>
        <taxon>Lupinus</taxon>
    </lineage>
</organism>
<gene>
    <name evidence="1" type="ORF">Lalb_Chr20g0121731</name>
</gene>
<keyword evidence="2" id="KW-1185">Reference proteome</keyword>
<name>A0A6A4NQG9_LUPAL</name>
<protein>
    <submittedName>
        <fullName evidence="1">Uncharacterized protein</fullName>
    </submittedName>
</protein>
<dbReference type="EMBL" id="WOCE01000020">
    <property type="protein sequence ID" value="KAE9591722.1"/>
    <property type="molecule type" value="Genomic_DNA"/>
</dbReference>
<dbReference type="AlphaFoldDB" id="A0A6A4NQG9"/>
<reference evidence="2" key="1">
    <citation type="journal article" date="2020" name="Nat. Commun.">
        <title>Genome sequence of the cluster root forming white lupin.</title>
        <authorList>
            <person name="Hufnagel B."/>
            <person name="Marques A."/>
            <person name="Soriano A."/>
            <person name="Marques L."/>
            <person name="Divol F."/>
            <person name="Doumas P."/>
            <person name="Sallet E."/>
            <person name="Mancinotti D."/>
            <person name="Carrere S."/>
            <person name="Marande W."/>
            <person name="Arribat S."/>
            <person name="Keller J."/>
            <person name="Huneau C."/>
            <person name="Blein T."/>
            <person name="Aime D."/>
            <person name="Laguerre M."/>
            <person name="Taylor J."/>
            <person name="Schubert V."/>
            <person name="Nelson M."/>
            <person name="Geu-Flores F."/>
            <person name="Crespi M."/>
            <person name="Gallardo-Guerrero K."/>
            <person name="Delaux P.-M."/>
            <person name="Salse J."/>
            <person name="Berges H."/>
            <person name="Guyot R."/>
            <person name="Gouzy J."/>
            <person name="Peret B."/>
        </authorList>
    </citation>
    <scope>NUCLEOTIDE SEQUENCE [LARGE SCALE GENOMIC DNA]</scope>
    <source>
        <strain evidence="2">cv. Amiga</strain>
    </source>
</reference>
<dbReference type="Proteomes" id="UP000447434">
    <property type="component" value="Chromosome 20"/>
</dbReference>
<evidence type="ECO:0000313" key="1">
    <source>
        <dbReference type="EMBL" id="KAE9591722.1"/>
    </source>
</evidence>
<sequence>MELPSGWRLAVWSNISEIDSPVGFLYEWWCLMYDVYKSRTVPKSSSKKTYNARNSNFYPQIPATGPIPSTLYNRGHGYLEAHAELMDLFKECNMKFPGVETNEAHNLMSGKRKKTASLQPAHSTQVGNTSMAVDDIHCFNATCNVRHW</sequence>
<comment type="caution">
    <text evidence="1">The sequence shown here is derived from an EMBL/GenBank/DDBJ whole genome shotgun (WGS) entry which is preliminary data.</text>
</comment>